<organism evidence="1 2">
    <name type="scientific">Quercus lobata</name>
    <name type="common">Valley oak</name>
    <dbReference type="NCBI Taxonomy" id="97700"/>
    <lineage>
        <taxon>Eukaryota</taxon>
        <taxon>Viridiplantae</taxon>
        <taxon>Streptophyta</taxon>
        <taxon>Embryophyta</taxon>
        <taxon>Tracheophyta</taxon>
        <taxon>Spermatophyta</taxon>
        <taxon>Magnoliopsida</taxon>
        <taxon>eudicotyledons</taxon>
        <taxon>Gunneridae</taxon>
        <taxon>Pentapetalae</taxon>
        <taxon>rosids</taxon>
        <taxon>fabids</taxon>
        <taxon>Fagales</taxon>
        <taxon>Fagaceae</taxon>
        <taxon>Quercus</taxon>
    </lineage>
</organism>
<reference evidence="1 2" key="1">
    <citation type="journal article" date="2016" name="G3 (Bethesda)">
        <title>First Draft Assembly and Annotation of the Genome of a California Endemic Oak Quercus lobata Nee (Fagaceae).</title>
        <authorList>
            <person name="Sork V.L."/>
            <person name="Fitz-Gibbon S.T."/>
            <person name="Puiu D."/>
            <person name="Crepeau M."/>
            <person name="Gugger P.F."/>
            <person name="Sherman R."/>
            <person name="Stevens K."/>
            <person name="Langley C.H."/>
            <person name="Pellegrini M."/>
            <person name="Salzberg S.L."/>
        </authorList>
    </citation>
    <scope>NUCLEOTIDE SEQUENCE [LARGE SCALE GENOMIC DNA]</scope>
    <source>
        <strain evidence="1 2">cv. SW786</strain>
    </source>
</reference>
<dbReference type="SUPFAM" id="SSF52047">
    <property type="entry name" value="RNI-like"/>
    <property type="match status" value="1"/>
</dbReference>
<evidence type="ECO:0000313" key="2">
    <source>
        <dbReference type="Proteomes" id="UP000594261"/>
    </source>
</evidence>
<dbReference type="Gene3D" id="3.80.10.10">
    <property type="entry name" value="Ribonuclease Inhibitor"/>
    <property type="match status" value="1"/>
</dbReference>
<reference evidence="1" key="2">
    <citation type="submission" date="2021-01" db="UniProtKB">
        <authorList>
            <consortium name="EnsemblPlants"/>
        </authorList>
    </citation>
    <scope>IDENTIFICATION</scope>
</reference>
<evidence type="ECO:0008006" key="3">
    <source>
        <dbReference type="Google" id="ProtNLM"/>
    </source>
</evidence>
<dbReference type="EnsemblPlants" id="QL08p023123:mrna">
    <property type="protein sequence ID" value="QL08p023123:mrna"/>
    <property type="gene ID" value="QL08p023123"/>
</dbReference>
<dbReference type="Gramene" id="QL08p023123:mrna">
    <property type="protein sequence ID" value="QL08p023123:mrna"/>
    <property type="gene ID" value="QL08p023123"/>
</dbReference>
<proteinExistence type="predicted"/>
<dbReference type="OMA" id="SESTLCH"/>
<name>A0A7N2MBH0_QUELO</name>
<dbReference type="Proteomes" id="UP000594261">
    <property type="component" value="Chromosome 8"/>
</dbReference>
<keyword evidence="2" id="KW-1185">Reference proteome</keyword>
<dbReference type="AlphaFoldDB" id="A0A7N2MBH0"/>
<dbReference type="EMBL" id="LRBV02000008">
    <property type="status" value="NOT_ANNOTATED_CDS"/>
    <property type="molecule type" value="Genomic_DNA"/>
</dbReference>
<accession>A0A7N2MBH0</accession>
<evidence type="ECO:0000313" key="1">
    <source>
        <dbReference type="EnsemblPlants" id="QL08p023123:mrna"/>
    </source>
</evidence>
<dbReference type="InParanoid" id="A0A7N2MBH0"/>
<sequence>MRKKNSSKLIIPPWGDFDPFLLSHILSFLPLHDQLFVTPYVSCAWLTATLDTLFHNSILDLVLIDELDDEIQRLRFTHLLRLAINRYHGWVSIYLPRKYMLSYFAMVYIAERTPMISSLIMPCDVALHAGLVHTSLLYWENLKVFKARLDSHEGLLLQQLADSCKNIVELGVHGEITEKEVSSIIEGFPRLKILDISESTLCHKALNLLLDGKLRSLRELDILHCSIVGDDGKDITLPTSQMLSMKFNREIQEKASQLKSVKFTHCLGIYCKALQGKVECYEDDDDHDRWLQNTILSLYGLFCDKQ</sequence>
<dbReference type="InterPro" id="IPR032675">
    <property type="entry name" value="LRR_dom_sf"/>
</dbReference>
<protein>
    <recommendedName>
        <fullName evidence="3">F-box/LRR-repeat protein</fullName>
    </recommendedName>
</protein>